<feature type="domain" description="Small EDRK-rich factor-like N-terminal" evidence="2">
    <location>
        <begin position="1"/>
        <end position="25"/>
    </location>
</feature>
<dbReference type="Proteomes" id="UP000769528">
    <property type="component" value="Unassembled WGS sequence"/>
</dbReference>
<reference evidence="3" key="1">
    <citation type="journal article" date="2021" name="Open Biol.">
        <title>Shared evolutionary footprints suggest mitochondrial oxidative damage underlies multiple complex I losses in fungi.</title>
        <authorList>
            <person name="Schikora-Tamarit M.A."/>
            <person name="Marcet-Houben M."/>
            <person name="Nosek J."/>
            <person name="Gabaldon T."/>
        </authorList>
    </citation>
    <scope>NUCLEOTIDE SEQUENCE</scope>
    <source>
        <strain evidence="3">CBS6341</strain>
    </source>
</reference>
<gene>
    <name evidence="3" type="ORF">WICMUC_002453</name>
</gene>
<proteinExistence type="predicted"/>
<evidence type="ECO:0000256" key="1">
    <source>
        <dbReference type="SAM" id="MobiDB-lite"/>
    </source>
</evidence>
<dbReference type="AlphaFoldDB" id="A0A9P8PP82"/>
<dbReference type="InterPro" id="IPR007513">
    <property type="entry name" value="SERF-like_N"/>
</dbReference>
<evidence type="ECO:0000313" key="3">
    <source>
        <dbReference type="EMBL" id="KAH3675883.1"/>
    </source>
</evidence>
<feature type="region of interest" description="Disordered" evidence="1">
    <location>
        <begin position="1"/>
        <end position="32"/>
    </location>
</feature>
<evidence type="ECO:0000259" key="2">
    <source>
        <dbReference type="Pfam" id="PF04419"/>
    </source>
</evidence>
<sequence length="123" mass="13966">MSRGNQREKAREKNLKKQQQEKKKQEGDPRKRLEAQAEIMRQKQAQVSPVSTLHNLAVKSAEPVALKNVSLSTSIDQMVPPWPIKVPNLSPLKENQIDASLSLATVKIKSPSRLYLTWVKERS</sequence>
<evidence type="ECO:0000313" key="4">
    <source>
        <dbReference type="Proteomes" id="UP000769528"/>
    </source>
</evidence>
<name>A0A9P8PP82_9ASCO</name>
<comment type="caution">
    <text evidence="3">The sequence shown here is derived from an EMBL/GenBank/DDBJ whole genome shotgun (WGS) entry which is preliminary data.</text>
</comment>
<organism evidence="3 4">
    <name type="scientific">Wickerhamomyces mucosus</name>
    <dbReference type="NCBI Taxonomy" id="1378264"/>
    <lineage>
        <taxon>Eukaryota</taxon>
        <taxon>Fungi</taxon>
        <taxon>Dikarya</taxon>
        <taxon>Ascomycota</taxon>
        <taxon>Saccharomycotina</taxon>
        <taxon>Saccharomycetes</taxon>
        <taxon>Phaffomycetales</taxon>
        <taxon>Wickerhamomycetaceae</taxon>
        <taxon>Wickerhamomyces</taxon>
    </lineage>
</organism>
<reference evidence="3" key="2">
    <citation type="submission" date="2021-01" db="EMBL/GenBank/DDBJ databases">
        <authorList>
            <person name="Schikora-Tamarit M.A."/>
        </authorList>
    </citation>
    <scope>NUCLEOTIDE SEQUENCE</scope>
    <source>
        <strain evidence="3">CBS6341</strain>
    </source>
</reference>
<keyword evidence="4" id="KW-1185">Reference proteome</keyword>
<protein>
    <recommendedName>
        <fullName evidence="2">Small EDRK-rich factor-like N-terminal domain-containing protein</fullName>
    </recommendedName>
</protein>
<dbReference type="Pfam" id="PF04419">
    <property type="entry name" value="SERF-like_N"/>
    <property type="match status" value="1"/>
</dbReference>
<dbReference type="EMBL" id="JAEUBF010000694">
    <property type="protein sequence ID" value="KAH3675883.1"/>
    <property type="molecule type" value="Genomic_DNA"/>
</dbReference>
<accession>A0A9P8PP82</accession>
<dbReference type="OrthoDB" id="18018at2759"/>